<dbReference type="EMBL" id="CAJFDI010000006">
    <property type="protein sequence ID" value="CAD5235153.1"/>
    <property type="molecule type" value="Genomic_DNA"/>
</dbReference>
<organism evidence="2 3">
    <name type="scientific">Bursaphelenchus xylophilus</name>
    <name type="common">Pinewood nematode worm</name>
    <name type="synonym">Aphelenchoides xylophilus</name>
    <dbReference type="NCBI Taxonomy" id="6326"/>
    <lineage>
        <taxon>Eukaryota</taxon>
        <taxon>Metazoa</taxon>
        <taxon>Ecdysozoa</taxon>
        <taxon>Nematoda</taxon>
        <taxon>Chromadorea</taxon>
        <taxon>Rhabditida</taxon>
        <taxon>Tylenchina</taxon>
        <taxon>Tylenchomorpha</taxon>
        <taxon>Aphelenchoidea</taxon>
        <taxon>Aphelenchoididae</taxon>
        <taxon>Bursaphelenchus</taxon>
    </lineage>
</organism>
<dbReference type="CDD" id="cd18186">
    <property type="entry name" value="BTB_POZ_ZBTB_KLHL-like"/>
    <property type="match status" value="1"/>
</dbReference>
<feature type="domain" description="BTB" evidence="1">
    <location>
        <begin position="178"/>
        <end position="251"/>
    </location>
</feature>
<dbReference type="AlphaFoldDB" id="A0A811M7J5"/>
<evidence type="ECO:0000313" key="2">
    <source>
        <dbReference type="EMBL" id="CAD5235153.1"/>
    </source>
</evidence>
<protein>
    <submittedName>
        <fullName evidence="2">(pine wood nematode) hypothetical protein</fullName>
    </submittedName>
</protein>
<dbReference type="PROSITE" id="PS50097">
    <property type="entry name" value="BTB"/>
    <property type="match status" value="1"/>
</dbReference>
<dbReference type="SMR" id="A0A811M7J5"/>
<keyword evidence="3" id="KW-1185">Reference proteome</keyword>
<dbReference type="SMART" id="SM00225">
    <property type="entry name" value="BTB"/>
    <property type="match status" value="1"/>
</dbReference>
<dbReference type="Proteomes" id="UP000582659">
    <property type="component" value="Unassembled WGS sequence"/>
</dbReference>
<dbReference type="InterPro" id="IPR000210">
    <property type="entry name" value="BTB/POZ_dom"/>
</dbReference>
<comment type="caution">
    <text evidence="2">The sequence shown here is derived from an EMBL/GenBank/DDBJ whole genome shotgun (WGS) entry which is preliminary data.</text>
</comment>
<sequence length="342" mass="40076">MLAEKGLIREHFVAAIDALRNRFQHENTESLPSLVCERAVSLKYSYGHFPKFVIDLDPQFHFKKTDSEEVVKQLEIQFSIKEEPNQTYFKLNCLNGEFGADWNKINVLIHSTHWLQYIDKRWTEPERFKQKISFFDTAYYTTGNFLYLDFKITITKLTVSLIQPRLNFQELFLNRRFSDFTLICKGNDERVHEIPVHRILLYQASPYFKGLFTAMSNYIENEKGYVIQSVNFASVYEILYYIYTGELSDSVDDAISETMAAADYFLMDELKNVLLERCKHCMNEGNVQNILETALMNKVEILAKNAFGYIKKMLDKEKQELIFGEICDKLPCQFAKLMASMD</sequence>
<dbReference type="PANTHER" id="PTHR24413">
    <property type="entry name" value="SPECKLE-TYPE POZ PROTEIN"/>
    <property type="match status" value="1"/>
</dbReference>
<dbReference type="EMBL" id="CAJFCV020000006">
    <property type="protein sequence ID" value="CAG9131375.1"/>
    <property type="molecule type" value="Genomic_DNA"/>
</dbReference>
<dbReference type="SUPFAM" id="SSF54695">
    <property type="entry name" value="POZ domain"/>
    <property type="match status" value="1"/>
</dbReference>
<accession>A0A811M7J5</accession>
<evidence type="ECO:0000259" key="1">
    <source>
        <dbReference type="PROSITE" id="PS50097"/>
    </source>
</evidence>
<proteinExistence type="predicted"/>
<gene>
    <name evidence="2" type="ORF">BXYJ_LOCUS15244</name>
</gene>
<evidence type="ECO:0000313" key="3">
    <source>
        <dbReference type="Proteomes" id="UP000659654"/>
    </source>
</evidence>
<dbReference type="Pfam" id="PF00651">
    <property type="entry name" value="BTB"/>
    <property type="match status" value="1"/>
</dbReference>
<dbReference type="OrthoDB" id="646702at2759"/>
<dbReference type="InterPro" id="IPR011333">
    <property type="entry name" value="SKP1/BTB/POZ_sf"/>
</dbReference>
<dbReference type="Gene3D" id="3.30.710.10">
    <property type="entry name" value="Potassium Channel Kv1.1, Chain A"/>
    <property type="match status" value="1"/>
</dbReference>
<reference evidence="2" key="1">
    <citation type="submission" date="2020-09" db="EMBL/GenBank/DDBJ databases">
        <authorList>
            <person name="Kikuchi T."/>
        </authorList>
    </citation>
    <scope>NUCLEOTIDE SEQUENCE</scope>
    <source>
        <strain evidence="2">Ka4C1</strain>
    </source>
</reference>
<dbReference type="Proteomes" id="UP000659654">
    <property type="component" value="Unassembled WGS sequence"/>
</dbReference>
<name>A0A811M7J5_BURXY</name>